<feature type="transmembrane region" description="Helical" evidence="11">
    <location>
        <begin position="80"/>
        <end position="101"/>
    </location>
</feature>
<dbReference type="PANTHER" id="PTHR42922:SF1">
    <property type="entry name" value="PHOSPHATE TRANSPORT SYSTEM PERMEASE PROTEIN PSTA"/>
    <property type="match status" value="1"/>
</dbReference>
<evidence type="ECO:0000256" key="7">
    <source>
        <dbReference type="ARBA" id="ARBA00022592"/>
    </source>
</evidence>
<evidence type="ECO:0000256" key="11">
    <source>
        <dbReference type="RuleBase" id="RU363043"/>
    </source>
</evidence>
<evidence type="ECO:0000256" key="4">
    <source>
        <dbReference type="ARBA" id="ARBA00022448"/>
    </source>
</evidence>
<evidence type="ECO:0000256" key="1">
    <source>
        <dbReference type="ARBA" id="ARBA00004429"/>
    </source>
</evidence>
<feature type="transmembrane region" description="Helical" evidence="11">
    <location>
        <begin position="177"/>
        <end position="200"/>
    </location>
</feature>
<dbReference type="PROSITE" id="PS50928">
    <property type="entry name" value="ABC_TM1"/>
    <property type="match status" value="1"/>
</dbReference>
<dbReference type="SUPFAM" id="SSF161098">
    <property type="entry name" value="MetI-like"/>
    <property type="match status" value="1"/>
</dbReference>
<keyword evidence="9 11" id="KW-1133">Transmembrane helix</keyword>
<keyword evidence="8 11" id="KW-0812">Transmembrane</keyword>
<dbReference type="CDD" id="cd06261">
    <property type="entry name" value="TM_PBP2"/>
    <property type="match status" value="1"/>
</dbReference>
<dbReference type="InterPro" id="IPR000515">
    <property type="entry name" value="MetI-like"/>
</dbReference>
<sequence length="353" mass="38337">MLRLIADAKQLHCVSHRQRVQRSLYRPASFRADCAGLLAVCRHLYRLGASPTPAYAAFTQGGSMTGNERLYQIRAFKNRLAMVLSCGATAFGLIWLVWILLTTVINGFQALNLRLFTQMTPPPGTEGGLANAFYGSALMSAIALLIGTPIGLMAGIWLAEFARHSRLGNTVRFINDILLSAPSIVLGLFIYTGVILPLNLLTNHQVGFSAIAGALALALLVIPVVVRTTDEMLQLQPSTMREAALALGVPQWKLTLQIVLRAAKAGVVTGVLLALARITGETAPLLFTAFGNQFWSSNLLKPIASVPVVIFQYAMSPFDDWHSLAWAGALVLTSFVLILSLLSRWILLRNRST</sequence>
<evidence type="ECO:0000313" key="14">
    <source>
        <dbReference type="Proteomes" id="UP000270661"/>
    </source>
</evidence>
<evidence type="ECO:0000313" key="13">
    <source>
        <dbReference type="EMBL" id="RMM55998.1"/>
    </source>
</evidence>
<keyword evidence="6" id="KW-0997">Cell inner membrane</keyword>
<reference evidence="13 14" key="1">
    <citation type="submission" date="2018-08" db="EMBL/GenBank/DDBJ databases">
        <title>Recombination of ecologically and evolutionarily significant loci maintains genetic cohesion in the Pseudomonas syringae species complex.</title>
        <authorList>
            <person name="Dillon M."/>
            <person name="Thakur S."/>
            <person name="Almeida R.N.D."/>
            <person name="Weir B.S."/>
            <person name="Guttman D.S."/>
        </authorList>
    </citation>
    <scope>NUCLEOTIDE SEQUENCE [LARGE SCALE GENOMIC DNA]</scope>
    <source>
        <strain evidence="13 14">NCPPB2445</strain>
    </source>
</reference>
<dbReference type="GO" id="GO:0005315">
    <property type="term" value="F:phosphate transmembrane transporter activity"/>
    <property type="evidence" value="ECO:0007669"/>
    <property type="project" value="InterPro"/>
</dbReference>
<name>A0A3M3F293_9PSED</name>
<evidence type="ECO:0000256" key="6">
    <source>
        <dbReference type="ARBA" id="ARBA00022519"/>
    </source>
</evidence>
<dbReference type="PANTHER" id="PTHR42922">
    <property type="entry name" value="PHOSPHATE TRANSPORT SYSTEM PERMEASE PROTEIN PSTA"/>
    <property type="match status" value="1"/>
</dbReference>
<evidence type="ECO:0000256" key="8">
    <source>
        <dbReference type="ARBA" id="ARBA00022692"/>
    </source>
</evidence>
<dbReference type="STRING" id="47879.AXG94_01295"/>
<evidence type="ECO:0000256" key="3">
    <source>
        <dbReference type="ARBA" id="ARBA00016864"/>
    </source>
</evidence>
<comment type="subcellular location">
    <subcellularLocation>
        <location evidence="1 11">Cell inner membrane</location>
        <topology evidence="1 11">Multi-pass membrane protein</topology>
    </subcellularLocation>
</comment>
<dbReference type="AlphaFoldDB" id="A0A3M3F293"/>
<evidence type="ECO:0000256" key="5">
    <source>
        <dbReference type="ARBA" id="ARBA00022475"/>
    </source>
</evidence>
<accession>A0A3M3F293</accession>
<dbReference type="NCBIfam" id="TIGR00974">
    <property type="entry name" value="3a0107s02c"/>
    <property type="match status" value="1"/>
</dbReference>
<keyword evidence="7" id="KW-0592">Phosphate transport</keyword>
<protein>
    <recommendedName>
        <fullName evidence="3 11">Phosphate transport system permease protein PstA</fullName>
    </recommendedName>
</protein>
<dbReference type="Proteomes" id="UP000270661">
    <property type="component" value="Unassembled WGS sequence"/>
</dbReference>
<dbReference type="Gene3D" id="1.10.3720.10">
    <property type="entry name" value="MetI-like"/>
    <property type="match status" value="1"/>
</dbReference>
<keyword evidence="14" id="KW-1185">Reference proteome</keyword>
<keyword evidence="4" id="KW-0813">Transport</keyword>
<evidence type="ECO:0000259" key="12">
    <source>
        <dbReference type="PROSITE" id="PS50928"/>
    </source>
</evidence>
<proteinExistence type="inferred from homology"/>
<keyword evidence="10 11" id="KW-0472">Membrane</keyword>
<comment type="similarity">
    <text evidence="2 11">Belongs to the binding-protein-dependent transport system permease family. CysTW subfamily.</text>
</comment>
<evidence type="ECO:0000256" key="10">
    <source>
        <dbReference type="ARBA" id="ARBA00023136"/>
    </source>
</evidence>
<evidence type="ECO:0000256" key="9">
    <source>
        <dbReference type="ARBA" id="ARBA00022989"/>
    </source>
</evidence>
<organism evidence="13 14">
    <name type="scientific">Pseudomonas corrugata</name>
    <dbReference type="NCBI Taxonomy" id="47879"/>
    <lineage>
        <taxon>Bacteria</taxon>
        <taxon>Pseudomonadati</taxon>
        <taxon>Pseudomonadota</taxon>
        <taxon>Gammaproteobacteria</taxon>
        <taxon>Pseudomonadales</taxon>
        <taxon>Pseudomonadaceae</taxon>
        <taxon>Pseudomonas</taxon>
    </lineage>
</organism>
<dbReference type="InterPro" id="IPR005672">
    <property type="entry name" value="Phosphate_PstA"/>
</dbReference>
<feature type="transmembrane region" description="Helical" evidence="11">
    <location>
        <begin position="206"/>
        <end position="226"/>
    </location>
</feature>
<evidence type="ECO:0000256" key="2">
    <source>
        <dbReference type="ARBA" id="ARBA00007069"/>
    </source>
</evidence>
<feature type="transmembrane region" description="Helical" evidence="11">
    <location>
        <begin position="324"/>
        <end position="347"/>
    </location>
</feature>
<comment type="caution">
    <text evidence="13">The sequence shown here is derived from an EMBL/GenBank/DDBJ whole genome shotgun (WGS) entry which is preliminary data.</text>
</comment>
<dbReference type="GO" id="GO:0005886">
    <property type="term" value="C:plasma membrane"/>
    <property type="evidence" value="ECO:0007669"/>
    <property type="project" value="UniProtKB-SubCell"/>
</dbReference>
<dbReference type="EMBL" id="RBOJ01000002">
    <property type="protein sequence ID" value="RMM55998.1"/>
    <property type="molecule type" value="Genomic_DNA"/>
</dbReference>
<feature type="transmembrane region" description="Helical" evidence="11">
    <location>
        <begin position="132"/>
        <end position="157"/>
    </location>
</feature>
<dbReference type="GO" id="GO:0035435">
    <property type="term" value="P:phosphate ion transmembrane transport"/>
    <property type="evidence" value="ECO:0007669"/>
    <property type="project" value="InterPro"/>
</dbReference>
<feature type="transmembrane region" description="Helical" evidence="11">
    <location>
        <begin position="299"/>
        <end position="318"/>
    </location>
</feature>
<dbReference type="FunFam" id="1.10.3720.10:FF:000026">
    <property type="entry name" value="Phosphate transport system permease protein PstA"/>
    <property type="match status" value="1"/>
</dbReference>
<dbReference type="InterPro" id="IPR051408">
    <property type="entry name" value="Phosphate_transprt_permease"/>
</dbReference>
<gene>
    <name evidence="13" type="ORF">ALQ77_100015</name>
</gene>
<dbReference type="InterPro" id="IPR035906">
    <property type="entry name" value="MetI-like_sf"/>
</dbReference>
<feature type="domain" description="ABC transmembrane type-1" evidence="12">
    <location>
        <begin position="133"/>
        <end position="343"/>
    </location>
</feature>
<dbReference type="Pfam" id="PF00528">
    <property type="entry name" value="BPD_transp_1"/>
    <property type="match status" value="1"/>
</dbReference>
<keyword evidence="5 11" id="KW-1003">Cell membrane</keyword>